<reference evidence="3 4" key="1">
    <citation type="submission" date="2019-02" db="EMBL/GenBank/DDBJ databases">
        <title>Deep-cultivation of Planctomycetes and their phenomic and genomic characterization uncovers novel biology.</title>
        <authorList>
            <person name="Wiegand S."/>
            <person name="Jogler M."/>
            <person name="Boedeker C."/>
            <person name="Pinto D."/>
            <person name="Vollmers J."/>
            <person name="Rivas-Marin E."/>
            <person name="Kohn T."/>
            <person name="Peeters S.H."/>
            <person name="Heuer A."/>
            <person name="Rast P."/>
            <person name="Oberbeckmann S."/>
            <person name="Bunk B."/>
            <person name="Jeske O."/>
            <person name="Meyerdierks A."/>
            <person name="Storesund J.E."/>
            <person name="Kallscheuer N."/>
            <person name="Luecker S."/>
            <person name="Lage O.M."/>
            <person name="Pohl T."/>
            <person name="Merkel B.J."/>
            <person name="Hornburger P."/>
            <person name="Mueller R.-W."/>
            <person name="Bruemmer F."/>
            <person name="Labrenz M."/>
            <person name="Spormann A.M."/>
            <person name="Op den Camp H."/>
            <person name="Overmann J."/>
            <person name="Amann R."/>
            <person name="Jetten M.S.M."/>
            <person name="Mascher T."/>
            <person name="Medema M.H."/>
            <person name="Devos D.P."/>
            <person name="Kaster A.-K."/>
            <person name="Ovreas L."/>
            <person name="Rohde M."/>
            <person name="Galperin M.Y."/>
            <person name="Jogler C."/>
        </authorList>
    </citation>
    <scope>NUCLEOTIDE SEQUENCE [LARGE SCALE GENOMIC DNA]</scope>
    <source>
        <strain evidence="3 4">HG66A1</strain>
    </source>
</reference>
<feature type="transmembrane region" description="Helical" evidence="2">
    <location>
        <begin position="174"/>
        <end position="201"/>
    </location>
</feature>
<organism evidence="3 4">
    <name type="scientific">Gimesia chilikensis</name>
    <dbReference type="NCBI Taxonomy" id="2605989"/>
    <lineage>
        <taxon>Bacteria</taxon>
        <taxon>Pseudomonadati</taxon>
        <taxon>Planctomycetota</taxon>
        <taxon>Planctomycetia</taxon>
        <taxon>Planctomycetales</taxon>
        <taxon>Planctomycetaceae</taxon>
        <taxon>Gimesia</taxon>
    </lineage>
</organism>
<accession>A0A517PIV2</accession>
<evidence type="ECO:0000313" key="3">
    <source>
        <dbReference type="EMBL" id="QDT19295.1"/>
    </source>
</evidence>
<dbReference type="AlphaFoldDB" id="A0A517PIV2"/>
<sequence length="269" mass="30680">MLTPFDQIGFAVGGLIRILFSYLSPMFPYLRNVLKPLTRFFVGLIAIPIFHLFMNKVVRVQEIDEELEKDLEQWFRGSLLLLVATKNMEAALFSWLPNVQPEESSNPVLMGFRIMLVIGVIEVMPDQELFSIIHPGPPKLELSREYGIWRELKEKWRAILKGFVCQHINRSSPVFAILSAIAVDTVGWVCYGMAIAQYLIIGLVTSRDRALDVLSEFDRQVNQRRRELIEEFDLDESEVEAADRKNCAEKLDSETTPAEADTDQSKASA</sequence>
<evidence type="ECO:0000256" key="1">
    <source>
        <dbReference type="SAM" id="MobiDB-lite"/>
    </source>
</evidence>
<proteinExistence type="predicted"/>
<feature type="region of interest" description="Disordered" evidence="1">
    <location>
        <begin position="246"/>
        <end position="269"/>
    </location>
</feature>
<keyword evidence="2" id="KW-0812">Transmembrane</keyword>
<keyword evidence="2" id="KW-1133">Transmembrane helix</keyword>
<evidence type="ECO:0000313" key="4">
    <source>
        <dbReference type="Proteomes" id="UP000320421"/>
    </source>
</evidence>
<feature type="transmembrane region" description="Helical" evidence="2">
    <location>
        <begin position="37"/>
        <end position="54"/>
    </location>
</feature>
<keyword evidence="4" id="KW-1185">Reference proteome</keyword>
<dbReference type="EMBL" id="CP036266">
    <property type="protein sequence ID" value="QDT19295.1"/>
    <property type="molecule type" value="Genomic_DNA"/>
</dbReference>
<evidence type="ECO:0000256" key="2">
    <source>
        <dbReference type="SAM" id="Phobius"/>
    </source>
</evidence>
<name>A0A517PIV2_9PLAN</name>
<protein>
    <submittedName>
        <fullName evidence="3">Uncharacterized protein</fullName>
    </submittedName>
</protein>
<feature type="transmembrane region" description="Helical" evidence="2">
    <location>
        <begin position="12"/>
        <end position="30"/>
    </location>
</feature>
<dbReference type="Proteomes" id="UP000320421">
    <property type="component" value="Chromosome"/>
</dbReference>
<keyword evidence="2" id="KW-0472">Membrane</keyword>
<gene>
    <name evidence="3" type="ORF">HG66A1_10600</name>
</gene>